<dbReference type="PANTHER" id="PTHR33531:SF7">
    <property type="entry name" value="HYPOTHETICAL MEMBRANE PROTEIN, CONSERVED"/>
    <property type="match status" value="1"/>
</dbReference>
<proteinExistence type="predicted"/>
<dbReference type="InterPro" id="IPR009078">
    <property type="entry name" value="Ferritin-like_SF"/>
</dbReference>
<sequence>MEKGIIGILNYALTKEIEGREFYKAKMDSLSNPELKTIFHTLANMEQGHVEYIKRLIKTYENSESLEVDFEESQENIFEKRELEEITGGTVSNMTLDLTVLKMGYMIEDDFMKFYLKAAESVEDKEAKELFLKLAKWEEHHRDTLYEYYKRLSDEYWTNMNFTPLY</sequence>
<evidence type="ECO:0000259" key="1">
    <source>
        <dbReference type="Pfam" id="PF02915"/>
    </source>
</evidence>
<dbReference type="InterPro" id="IPR012347">
    <property type="entry name" value="Ferritin-like"/>
</dbReference>
<organism evidence="2 3">
    <name type="scientific">Marinitoga aeolica</name>
    <dbReference type="NCBI Taxonomy" id="2809031"/>
    <lineage>
        <taxon>Bacteria</taxon>
        <taxon>Thermotogati</taxon>
        <taxon>Thermotogota</taxon>
        <taxon>Thermotogae</taxon>
        <taxon>Petrotogales</taxon>
        <taxon>Petrotogaceae</taxon>
        <taxon>Marinitoga</taxon>
    </lineage>
</organism>
<dbReference type="Proteomes" id="UP001232493">
    <property type="component" value="Chromosome"/>
</dbReference>
<dbReference type="RefSeq" id="WP_280999363.1">
    <property type="nucleotide sequence ID" value="NZ_CP069362.1"/>
</dbReference>
<accession>A0ABY8PR83</accession>
<protein>
    <submittedName>
        <fullName evidence="2">Ferritin family protein</fullName>
    </submittedName>
</protein>
<evidence type="ECO:0000313" key="2">
    <source>
        <dbReference type="EMBL" id="WGS65149.1"/>
    </source>
</evidence>
<gene>
    <name evidence="2" type="ORF">JRV97_00925</name>
</gene>
<feature type="domain" description="Rubrerythrin diiron-binding" evidence="1">
    <location>
        <begin position="8"/>
        <end position="145"/>
    </location>
</feature>
<dbReference type="PANTHER" id="PTHR33531">
    <property type="entry name" value="RUBRERYTHRIN SUBFAMILY"/>
    <property type="match status" value="1"/>
</dbReference>
<dbReference type="Pfam" id="PF02915">
    <property type="entry name" value="Rubrerythrin"/>
    <property type="match status" value="1"/>
</dbReference>
<dbReference type="EMBL" id="CP069362">
    <property type="protein sequence ID" value="WGS65149.1"/>
    <property type="molecule type" value="Genomic_DNA"/>
</dbReference>
<name>A0ABY8PR83_9BACT</name>
<keyword evidence="3" id="KW-1185">Reference proteome</keyword>
<dbReference type="CDD" id="cd01045">
    <property type="entry name" value="Ferritin_like_AB"/>
    <property type="match status" value="1"/>
</dbReference>
<evidence type="ECO:0000313" key="3">
    <source>
        <dbReference type="Proteomes" id="UP001232493"/>
    </source>
</evidence>
<dbReference type="SUPFAM" id="SSF47240">
    <property type="entry name" value="Ferritin-like"/>
    <property type="match status" value="1"/>
</dbReference>
<dbReference type="InterPro" id="IPR003251">
    <property type="entry name" value="Rr_diiron-bd_dom"/>
</dbReference>
<reference evidence="2 3" key="1">
    <citation type="submission" date="2021-02" db="EMBL/GenBank/DDBJ databases">
        <title>Characterization of Marinitoga sp. nov. str. BP5-C20A.</title>
        <authorList>
            <person name="Erauso G."/>
            <person name="Postec A."/>
        </authorList>
    </citation>
    <scope>NUCLEOTIDE SEQUENCE [LARGE SCALE GENOMIC DNA]</scope>
    <source>
        <strain evidence="2 3">BP5-C20A</strain>
    </source>
</reference>
<dbReference type="Gene3D" id="1.20.1260.10">
    <property type="match status" value="1"/>
</dbReference>